<organism evidence="1 2">
    <name type="scientific">Coprinopsis marcescibilis</name>
    <name type="common">Agaric fungus</name>
    <name type="synonym">Psathyrella marcescibilis</name>
    <dbReference type="NCBI Taxonomy" id="230819"/>
    <lineage>
        <taxon>Eukaryota</taxon>
        <taxon>Fungi</taxon>
        <taxon>Dikarya</taxon>
        <taxon>Basidiomycota</taxon>
        <taxon>Agaricomycotina</taxon>
        <taxon>Agaricomycetes</taxon>
        <taxon>Agaricomycetidae</taxon>
        <taxon>Agaricales</taxon>
        <taxon>Agaricineae</taxon>
        <taxon>Psathyrellaceae</taxon>
        <taxon>Coprinopsis</taxon>
    </lineage>
</organism>
<proteinExistence type="predicted"/>
<protein>
    <submittedName>
        <fullName evidence="1">Uncharacterized protein</fullName>
    </submittedName>
</protein>
<dbReference type="Proteomes" id="UP000307440">
    <property type="component" value="Unassembled WGS sequence"/>
</dbReference>
<dbReference type="EMBL" id="ML210393">
    <property type="protein sequence ID" value="TFK18554.1"/>
    <property type="molecule type" value="Genomic_DNA"/>
</dbReference>
<evidence type="ECO:0000313" key="2">
    <source>
        <dbReference type="Proteomes" id="UP000307440"/>
    </source>
</evidence>
<sequence>MPFFNKSHWISIFGGEFTDVKRDLHVHSHIHLYYGQQVQSTPAAAALPQNDRCESEPSREDKCAGIVRPYQLVPQPCPSAYPLVHYDTGPDKPQDEQHTPWSCLPLNNILLSISAIWR</sequence>
<name>A0A5C3KF88_COPMA</name>
<gene>
    <name evidence="1" type="ORF">FA15DRAFT_760566</name>
</gene>
<reference evidence="1 2" key="1">
    <citation type="journal article" date="2019" name="Nat. Ecol. Evol.">
        <title>Megaphylogeny resolves global patterns of mushroom evolution.</title>
        <authorList>
            <person name="Varga T."/>
            <person name="Krizsan K."/>
            <person name="Foldi C."/>
            <person name="Dima B."/>
            <person name="Sanchez-Garcia M."/>
            <person name="Sanchez-Ramirez S."/>
            <person name="Szollosi G.J."/>
            <person name="Szarkandi J.G."/>
            <person name="Papp V."/>
            <person name="Albert L."/>
            <person name="Andreopoulos W."/>
            <person name="Angelini C."/>
            <person name="Antonin V."/>
            <person name="Barry K.W."/>
            <person name="Bougher N.L."/>
            <person name="Buchanan P."/>
            <person name="Buyck B."/>
            <person name="Bense V."/>
            <person name="Catcheside P."/>
            <person name="Chovatia M."/>
            <person name="Cooper J."/>
            <person name="Damon W."/>
            <person name="Desjardin D."/>
            <person name="Finy P."/>
            <person name="Geml J."/>
            <person name="Haridas S."/>
            <person name="Hughes K."/>
            <person name="Justo A."/>
            <person name="Karasinski D."/>
            <person name="Kautmanova I."/>
            <person name="Kiss B."/>
            <person name="Kocsube S."/>
            <person name="Kotiranta H."/>
            <person name="LaButti K.M."/>
            <person name="Lechner B.E."/>
            <person name="Liimatainen K."/>
            <person name="Lipzen A."/>
            <person name="Lukacs Z."/>
            <person name="Mihaltcheva S."/>
            <person name="Morgado L.N."/>
            <person name="Niskanen T."/>
            <person name="Noordeloos M.E."/>
            <person name="Ohm R.A."/>
            <person name="Ortiz-Santana B."/>
            <person name="Ovrebo C."/>
            <person name="Racz N."/>
            <person name="Riley R."/>
            <person name="Savchenko A."/>
            <person name="Shiryaev A."/>
            <person name="Soop K."/>
            <person name="Spirin V."/>
            <person name="Szebenyi C."/>
            <person name="Tomsovsky M."/>
            <person name="Tulloss R.E."/>
            <person name="Uehling J."/>
            <person name="Grigoriev I.V."/>
            <person name="Vagvolgyi C."/>
            <person name="Papp T."/>
            <person name="Martin F.M."/>
            <person name="Miettinen O."/>
            <person name="Hibbett D.S."/>
            <person name="Nagy L.G."/>
        </authorList>
    </citation>
    <scope>NUCLEOTIDE SEQUENCE [LARGE SCALE GENOMIC DNA]</scope>
    <source>
        <strain evidence="1 2">CBS 121175</strain>
    </source>
</reference>
<accession>A0A5C3KF88</accession>
<evidence type="ECO:0000313" key="1">
    <source>
        <dbReference type="EMBL" id="TFK18554.1"/>
    </source>
</evidence>
<keyword evidence="2" id="KW-1185">Reference proteome</keyword>
<dbReference type="AlphaFoldDB" id="A0A5C3KF88"/>